<sequence>MSGINVKFKTGPITFEAEAKVTGGQVVVPGTAARTIKPAAAGAANVLGVALTDAAPEGASTNFVAVPTHAAVATCPAVVPIASDGTAAAGDLVVADADGAVKKSAGTETVGEIVGRVIEKKSDTANTVLVRLGI</sequence>
<comment type="caution">
    <text evidence="1">The sequence shown here is derived from an EMBL/GenBank/DDBJ whole genome shotgun (WGS) entry which is preliminary data.</text>
</comment>
<organism evidence="1 2">
    <name type="scientific">Tomitella cavernea</name>
    <dbReference type="NCBI Taxonomy" id="1387982"/>
    <lineage>
        <taxon>Bacteria</taxon>
        <taxon>Bacillati</taxon>
        <taxon>Actinomycetota</taxon>
        <taxon>Actinomycetes</taxon>
        <taxon>Mycobacteriales</taxon>
        <taxon>Tomitella</taxon>
    </lineage>
</organism>
<name>A0ABP9CER3_9ACTN</name>
<dbReference type="EMBL" id="BAABKQ010000001">
    <property type="protein sequence ID" value="GAA4809594.1"/>
    <property type="molecule type" value="Genomic_DNA"/>
</dbReference>
<dbReference type="Proteomes" id="UP001500839">
    <property type="component" value="Unassembled WGS sequence"/>
</dbReference>
<protein>
    <recommendedName>
        <fullName evidence="3">DUF2190 family protein</fullName>
    </recommendedName>
</protein>
<keyword evidence="2" id="KW-1185">Reference proteome</keyword>
<dbReference type="RefSeq" id="WP_182359555.1">
    <property type="nucleotide sequence ID" value="NZ_BAABKQ010000001.1"/>
</dbReference>
<evidence type="ECO:0008006" key="3">
    <source>
        <dbReference type="Google" id="ProtNLM"/>
    </source>
</evidence>
<proteinExistence type="predicted"/>
<gene>
    <name evidence="1" type="ORF">GCM10023353_12020</name>
</gene>
<accession>A0ABP9CER3</accession>
<reference evidence="2" key="1">
    <citation type="journal article" date="2019" name="Int. J. Syst. Evol. Microbiol.">
        <title>The Global Catalogue of Microorganisms (GCM) 10K type strain sequencing project: providing services to taxonomists for standard genome sequencing and annotation.</title>
        <authorList>
            <consortium name="The Broad Institute Genomics Platform"/>
            <consortium name="The Broad Institute Genome Sequencing Center for Infectious Disease"/>
            <person name="Wu L."/>
            <person name="Ma J."/>
        </authorList>
    </citation>
    <scope>NUCLEOTIDE SEQUENCE [LARGE SCALE GENOMIC DNA]</scope>
    <source>
        <strain evidence="2">JCM 18542</strain>
    </source>
</reference>
<evidence type="ECO:0000313" key="1">
    <source>
        <dbReference type="EMBL" id="GAA4809594.1"/>
    </source>
</evidence>
<evidence type="ECO:0000313" key="2">
    <source>
        <dbReference type="Proteomes" id="UP001500839"/>
    </source>
</evidence>